<sequence>MKFPIYSALTSIALAMASPPCFAQNTPMQNQELFDRIDKDMSRFPFDMKEEEAQKLKIEGVTYNQDEDDFGVLIDETGVLHNFYDGLYGKSIEIDPSAIAQPIKALGIGLARSQKEVLAAFSEYSGGKQLECDYSYDSDGPKKVRLSDEVYCNFTFDNEYDAGVGLTFDGKDQLVRVYVQAWNPF</sequence>
<dbReference type="RefSeq" id="WP_381424496.1">
    <property type="nucleotide sequence ID" value="NZ_JBHSDH010000013.1"/>
</dbReference>
<evidence type="ECO:0000313" key="3">
    <source>
        <dbReference type="Proteomes" id="UP001595887"/>
    </source>
</evidence>
<keyword evidence="1" id="KW-0732">Signal</keyword>
<accession>A0ABV8RJE5</accession>
<comment type="caution">
    <text evidence="2">The sequence shown here is derived from an EMBL/GenBank/DDBJ whole genome shotgun (WGS) entry which is preliminary data.</text>
</comment>
<protein>
    <submittedName>
        <fullName evidence="2">Uncharacterized protein</fullName>
    </submittedName>
</protein>
<keyword evidence="3" id="KW-1185">Reference proteome</keyword>
<proteinExistence type="predicted"/>
<evidence type="ECO:0000313" key="2">
    <source>
        <dbReference type="EMBL" id="MFC4293183.1"/>
    </source>
</evidence>
<evidence type="ECO:0000256" key="1">
    <source>
        <dbReference type="SAM" id="SignalP"/>
    </source>
</evidence>
<name>A0ABV8RJE5_9SPHN</name>
<organism evidence="2 3">
    <name type="scientific">Sphingorhabdus arenilitoris</name>
    <dbReference type="NCBI Taxonomy" id="1490041"/>
    <lineage>
        <taxon>Bacteria</taxon>
        <taxon>Pseudomonadati</taxon>
        <taxon>Pseudomonadota</taxon>
        <taxon>Alphaproteobacteria</taxon>
        <taxon>Sphingomonadales</taxon>
        <taxon>Sphingomonadaceae</taxon>
        <taxon>Sphingorhabdus</taxon>
    </lineage>
</organism>
<feature type="signal peptide" evidence="1">
    <location>
        <begin position="1"/>
        <end position="23"/>
    </location>
</feature>
<reference evidence="3" key="1">
    <citation type="journal article" date="2019" name="Int. J. Syst. Evol. Microbiol.">
        <title>The Global Catalogue of Microorganisms (GCM) 10K type strain sequencing project: providing services to taxonomists for standard genome sequencing and annotation.</title>
        <authorList>
            <consortium name="The Broad Institute Genomics Platform"/>
            <consortium name="The Broad Institute Genome Sequencing Center for Infectious Disease"/>
            <person name="Wu L."/>
            <person name="Ma J."/>
        </authorList>
    </citation>
    <scope>NUCLEOTIDE SEQUENCE [LARGE SCALE GENOMIC DNA]</scope>
    <source>
        <strain evidence="3">CECT 8531</strain>
    </source>
</reference>
<dbReference type="Proteomes" id="UP001595887">
    <property type="component" value="Unassembled WGS sequence"/>
</dbReference>
<gene>
    <name evidence="2" type="ORF">ACFOWX_12225</name>
</gene>
<feature type="chain" id="PRO_5046398886" evidence="1">
    <location>
        <begin position="24"/>
        <end position="185"/>
    </location>
</feature>
<dbReference type="EMBL" id="JBHSDH010000013">
    <property type="protein sequence ID" value="MFC4293183.1"/>
    <property type="molecule type" value="Genomic_DNA"/>
</dbReference>